<protein>
    <submittedName>
        <fullName evidence="2">Uncharacterized protein</fullName>
    </submittedName>
</protein>
<reference evidence="2" key="1">
    <citation type="submission" date="2022-10" db="EMBL/GenBank/DDBJ databases">
        <authorList>
            <person name="Chen Y."/>
            <person name="Dougan E. K."/>
            <person name="Chan C."/>
            <person name="Rhodes N."/>
            <person name="Thang M."/>
        </authorList>
    </citation>
    <scope>NUCLEOTIDE SEQUENCE</scope>
</reference>
<sequence>MQQGQEEMRLAQERFEKEANEGGELPLEDVQGDGKVEEVEKVKLEGAPKSLPTKERDEEGKTSPLPPRTSPAAITPAEPGSASSLAAQPRSANPQKERSEKSSAGLTAMAMTPGVVDMNKKVEETFVFGSRRSQNVG</sequence>
<dbReference type="EMBL" id="CAMXCT020006765">
    <property type="protein sequence ID" value="CAL1173059.1"/>
    <property type="molecule type" value="Genomic_DNA"/>
</dbReference>
<proteinExistence type="predicted"/>
<name>A0A9P1GR55_9DINO</name>
<feature type="compositionally biased region" description="Basic and acidic residues" evidence="1">
    <location>
        <begin position="1"/>
        <end position="20"/>
    </location>
</feature>
<dbReference type="EMBL" id="CAMXCT010006765">
    <property type="protein sequence ID" value="CAI4019684.1"/>
    <property type="molecule type" value="Genomic_DNA"/>
</dbReference>
<dbReference type="Proteomes" id="UP001152797">
    <property type="component" value="Unassembled WGS sequence"/>
</dbReference>
<accession>A0A9P1GR55</accession>
<organism evidence="2">
    <name type="scientific">Cladocopium goreaui</name>
    <dbReference type="NCBI Taxonomy" id="2562237"/>
    <lineage>
        <taxon>Eukaryota</taxon>
        <taxon>Sar</taxon>
        <taxon>Alveolata</taxon>
        <taxon>Dinophyceae</taxon>
        <taxon>Suessiales</taxon>
        <taxon>Symbiodiniaceae</taxon>
        <taxon>Cladocopium</taxon>
    </lineage>
</organism>
<comment type="caution">
    <text evidence="2">The sequence shown here is derived from an EMBL/GenBank/DDBJ whole genome shotgun (WGS) entry which is preliminary data.</text>
</comment>
<dbReference type="EMBL" id="CAMXCT030006765">
    <property type="protein sequence ID" value="CAL4806996.1"/>
    <property type="molecule type" value="Genomic_DNA"/>
</dbReference>
<dbReference type="AlphaFoldDB" id="A0A9P1GR55"/>
<evidence type="ECO:0000313" key="4">
    <source>
        <dbReference type="Proteomes" id="UP001152797"/>
    </source>
</evidence>
<feature type="compositionally biased region" description="Basic and acidic residues" evidence="1">
    <location>
        <begin position="32"/>
        <end position="61"/>
    </location>
</feature>
<keyword evidence="4" id="KW-1185">Reference proteome</keyword>
<reference evidence="3" key="2">
    <citation type="submission" date="2024-04" db="EMBL/GenBank/DDBJ databases">
        <authorList>
            <person name="Chen Y."/>
            <person name="Shah S."/>
            <person name="Dougan E. K."/>
            <person name="Thang M."/>
            <person name="Chan C."/>
        </authorList>
    </citation>
    <scope>NUCLEOTIDE SEQUENCE [LARGE SCALE GENOMIC DNA]</scope>
</reference>
<feature type="region of interest" description="Disordered" evidence="1">
    <location>
        <begin position="1"/>
        <end position="117"/>
    </location>
</feature>
<evidence type="ECO:0000256" key="1">
    <source>
        <dbReference type="SAM" id="MobiDB-lite"/>
    </source>
</evidence>
<gene>
    <name evidence="2" type="ORF">C1SCF055_LOCUS44169</name>
</gene>
<evidence type="ECO:0000313" key="2">
    <source>
        <dbReference type="EMBL" id="CAI4019684.1"/>
    </source>
</evidence>
<evidence type="ECO:0000313" key="3">
    <source>
        <dbReference type="EMBL" id="CAL1173059.1"/>
    </source>
</evidence>
<feature type="compositionally biased region" description="Polar residues" evidence="1">
    <location>
        <begin position="81"/>
        <end position="94"/>
    </location>
</feature>